<dbReference type="GO" id="GO:0016746">
    <property type="term" value="F:acyltransferase activity"/>
    <property type="evidence" value="ECO:0007669"/>
    <property type="project" value="InterPro"/>
</dbReference>
<dbReference type="PROSITE" id="PS00189">
    <property type="entry name" value="LIPOYL"/>
    <property type="match status" value="2"/>
</dbReference>
<name>A0A2V1P905_9RHOB</name>
<feature type="compositionally biased region" description="Low complexity" evidence="3">
    <location>
        <begin position="86"/>
        <end position="97"/>
    </location>
</feature>
<proteinExistence type="predicted"/>
<evidence type="ECO:0000313" key="5">
    <source>
        <dbReference type="EMBL" id="PWG17837.1"/>
    </source>
</evidence>
<protein>
    <submittedName>
        <fullName evidence="5">Pyruvate dehydrogenase</fullName>
    </submittedName>
</protein>
<evidence type="ECO:0000259" key="4">
    <source>
        <dbReference type="PROSITE" id="PS50968"/>
    </source>
</evidence>
<keyword evidence="6" id="KW-1185">Reference proteome</keyword>
<feature type="region of interest" description="Disordered" evidence="3">
    <location>
        <begin position="78"/>
        <end position="100"/>
    </location>
</feature>
<feature type="domain" description="Lipoyl-binding" evidence="4">
    <location>
        <begin position="105"/>
        <end position="180"/>
    </location>
</feature>
<dbReference type="InterPro" id="IPR003016">
    <property type="entry name" value="2-oxoA_DH_lipoyl-BS"/>
</dbReference>
<gene>
    <name evidence="5" type="ORF">DFK10_03705</name>
</gene>
<comment type="cofactor">
    <cofactor evidence="1">
        <name>(R)-lipoate</name>
        <dbReference type="ChEBI" id="CHEBI:83088"/>
    </cofactor>
</comment>
<accession>A0A2V1P905</accession>
<evidence type="ECO:0000256" key="3">
    <source>
        <dbReference type="SAM" id="MobiDB-lite"/>
    </source>
</evidence>
<dbReference type="InterPro" id="IPR000089">
    <property type="entry name" value="Biotin_lipoyl"/>
</dbReference>
<dbReference type="InterPro" id="IPR036625">
    <property type="entry name" value="E3-bd_dom_sf"/>
</dbReference>
<dbReference type="Gene3D" id="4.10.320.10">
    <property type="entry name" value="E3-binding domain"/>
    <property type="match status" value="1"/>
</dbReference>
<evidence type="ECO:0000313" key="6">
    <source>
        <dbReference type="Proteomes" id="UP000245293"/>
    </source>
</evidence>
<dbReference type="GO" id="GO:0045254">
    <property type="term" value="C:pyruvate dehydrogenase complex"/>
    <property type="evidence" value="ECO:0007669"/>
    <property type="project" value="InterPro"/>
</dbReference>
<evidence type="ECO:0000256" key="2">
    <source>
        <dbReference type="ARBA" id="ARBA00022823"/>
    </source>
</evidence>
<evidence type="ECO:0000256" key="1">
    <source>
        <dbReference type="ARBA" id="ARBA00001938"/>
    </source>
</evidence>
<dbReference type="OrthoDB" id="9804723at2"/>
<feature type="domain" description="Lipoyl-binding" evidence="4">
    <location>
        <begin position="2"/>
        <end position="77"/>
    </location>
</feature>
<dbReference type="InterPro" id="IPR011053">
    <property type="entry name" value="Single_hybrid_motif"/>
</dbReference>
<dbReference type="SUPFAM" id="SSF51230">
    <property type="entry name" value="Single hybrid motif"/>
    <property type="match status" value="2"/>
</dbReference>
<comment type="caution">
    <text evidence="5">The sequence shown here is derived from an EMBL/GenBank/DDBJ whole genome shotgun (WGS) entry which is preliminary data.</text>
</comment>
<organism evidence="5 6">
    <name type="scientific">Salibaculum griseiflavum</name>
    <dbReference type="NCBI Taxonomy" id="1914409"/>
    <lineage>
        <taxon>Bacteria</taxon>
        <taxon>Pseudomonadati</taxon>
        <taxon>Pseudomonadota</taxon>
        <taxon>Alphaproteobacteria</taxon>
        <taxon>Rhodobacterales</taxon>
        <taxon>Roseobacteraceae</taxon>
        <taxon>Salibaculum</taxon>
    </lineage>
</organism>
<reference evidence="6" key="1">
    <citation type="submission" date="2018-05" db="EMBL/GenBank/DDBJ databases">
        <authorList>
            <person name="Du Z."/>
            <person name="Wang X."/>
        </authorList>
    </citation>
    <scope>NUCLEOTIDE SEQUENCE [LARGE SCALE GENOMIC DNA]</scope>
    <source>
        <strain evidence="6">WDS4C29</strain>
    </source>
</reference>
<dbReference type="Pfam" id="PF00364">
    <property type="entry name" value="Biotin_lipoyl"/>
    <property type="match status" value="2"/>
</dbReference>
<dbReference type="Gene3D" id="2.40.50.100">
    <property type="match status" value="2"/>
</dbReference>
<feature type="region of interest" description="Disordered" evidence="3">
    <location>
        <begin position="205"/>
        <end position="236"/>
    </location>
</feature>
<dbReference type="PANTHER" id="PTHR23151:SF90">
    <property type="entry name" value="DIHYDROLIPOYLLYSINE-RESIDUE ACETYLTRANSFERASE COMPONENT OF PYRUVATE DEHYDROGENASE COMPLEX, MITOCHONDRIAL-RELATED"/>
    <property type="match status" value="1"/>
</dbReference>
<dbReference type="RefSeq" id="WP_109386737.1">
    <property type="nucleotide sequence ID" value="NZ_QETF01000003.1"/>
</dbReference>
<sequence>MPHDVTMPQLGMAQDAGKIVSWLKSPGDEVAKGDALFEVETDKATMEVEAQAAGFLTGVTAAEGDDVPVGAVIARISDSADDDTPAAEAAPAPAVEAPADDLPEGHSVTMPQLGMAQDTGLLVSWQKSPGDAVSATDVLFEVETDKSTMEVEAGRDGYLAATLAEAGEEVPVGDPVAIISDAAPANPVARSVASAAAAPAAAPAAPAEPAKADPAPKAKPAPAAPAAAPQPTGGRILASPKARRLAMEQGLDLGRLAEAGYAQPFHVSDLDTLRSLPAAAPAAEAGTASRRLVAETAEDGVPGFAAWAAEAHGLTDADAILAALAASSMASPGPVAVERHGKAKTYALPASRVLSGTTETEETPALILRDLRGTRLSSVEMGGETTPVLTLTPNGTGLTITLECAPSQMDAPAAIQLLSDFAGRVEQPLRHLL</sequence>
<keyword evidence="2" id="KW-0450">Lipoyl</keyword>
<keyword evidence="5" id="KW-0670">Pyruvate</keyword>
<dbReference type="PANTHER" id="PTHR23151">
    <property type="entry name" value="DIHYDROLIPOAMIDE ACETYL/SUCCINYL-TRANSFERASE-RELATED"/>
    <property type="match status" value="1"/>
</dbReference>
<dbReference type="Proteomes" id="UP000245293">
    <property type="component" value="Unassembled WGS sequence"/>
</dbReference>
<dbReference type="GO" id="GO:0006086">
    <property type="term" value="P:pyruvate decarboxylation to acetyl-CoA"/>
    <property type="evidence" value="ECO:0007669"/>
    <property type="project" value="InterPro"/>
</dbReference>
<dbReference type="PROSITE" id="PS50968">
    <property type="entry name" value="BIOTINYL_LIPOYL"/>
    <property type="match status" value="2"/>
</dbReference>
<dbReference type="CDD" id="cd06849">
    <property type="entry name" value="lipoyl_domain"/>
    <property type="match status" value="2"/>
</dbReference>
<dbReference type="InterPro" id="IPR045257">
    <property type="entry name" value="E2/Pdx1"/>
</dbReference>
<dbReference type="EMBL" id="QETF01000003">
    <property type="protein sequence ID" value="PWG17837.1"/>
    <property type="molecule type" value="Genomic_DNA"/>
</dbReference>
<dbReference type="AlphaFoldDB" id="A0A2V1P905"/>